<evidence type="ECO:0000313" key="2">
    <source>
        <dbReference type="EMBL" id="WEK36540.1"/>
    </source>
</evidence>
<protein>
    <submittedName>
        <fullName evidence="2">Polysaccharide pyruvyl transferase family protein</fullName>
    </submittedName>
</protein>
<evidence type="ECO:0000259" key="1">
    <source>
        <dbReference type="Pfam" id="PF04230"/>
    </source>
</evidence>
<sequence length="346" mass="39087">MKVAVWGSCKFGNYGDDIMVLMYSRFVKDQGATPVAYGLNEGLAKKYGIETVFTLDELIRDASFTLIAGGSWLEKHKFDEKKFEFERDMTELLSTLEKYNCPLYSFSIGGDGHIDAAVLTPARRAIFTSDSYKGGTVRLEKDVQLMQSINKQVKLFPDVVLSLPEFWKPSPQNTAPSRRKRIGMQVLGPAGRLISNTINSVSWLYPAEYNFIHTHLPEYGITYEQQFEKEDAKRKNFQYEDPQSFIDFISGLDVVVASKLHPCVTAVAYGVPFLLLGGLNKTKNFLESVNSEKTIVPDAGYLRKYILKNSLVKEAAGRPDWTEIRKQQKESIGHFQTLKEVIASYA</sequence>
<evidence type="ECO:0000313" key="3">
    <source>
        <dbReference type="Proteomes" id="UP001220610"/>
    </source>
</evidence>
<dbReference type="InterPro" id="IPR007345">
    <property type="entry name" value="Polysacch_pyruvyl_Trfase"/>
</dbReference>
<gene>
    <name evidence="2" type="ORF">P0Y53_03425</name>
</gene>
<dbReference type="EMBL" id="CP119311">
    <property type="protein sequence ID" value="WEK36540.1"/>
    <property type="molecule type" value="Genomic_DNA"/>
</dbReference>
<organism evidence="2 3">
    <name type="scientific">Candidatus Pseudobacter hemicellulosilyticus</name>
    <dbReference type="NCBI Taxonomy" id="3121375"/>
    <lineage>
        <taxon>Bacteria</taxon>
        <taxon>Pseudomonadati</taxon>
        <taxon>Bacteroidota</taxon>
        <taxon>Chitinophagia</taxon>
        <taxon>Chitinophagales</taxon>
        <taxon>Chitinophagaceae</taxon>
        <taxon>Pseudobacter</taxon>
    </lineage>
</organism>
<dbReference type="GO" id="GO:0016740">
    <property type="term" value="F:transferase activity"/>
    <property type="evidence" value="ECO:0007669"/>
    <property type="project" value="UniProtKB-KW"/>
</dbReference>
<keyword evidence="2" id="KW-0808">Transferase</keyword>
<accession>A0AAJ5WYC3</accession>
<feature type="domain" description="Polysaccharide pyruvyl transferase" evidence="1">
    <location>
        <begin position="13"/>
        <end position="276"/>
    </location>
</feature>
<dbReference type="Proteomes" id="UP001220610">
    <property type="component" value="Chromosome"/>
</dbReference>
<dbReference type="AlphaFoldDB" id="A0AAJ5WYC3"/>
<proteinExistence type="predicted"/>
<dbReference type="Pfam" id="PF04230">
    <property type="entry name" value="PS_pyruv_trans"/>
    <property type="match status" value="1"/>
</dbReference>
<reference evidence="2" key="1">
    <citation type="submission" date="2023-03" db="EMBL/GenBank/DDBJ databases">
        <title>Andean soil-derived lignocellulolytic bacterial consortium as a source of novel taxa and putative plastic-active enzymes.</title>
        <authorList>
            <person name="Diaz-Garcia L."/>
            <person name="Chuvochina M."/>
            <person name="Feuerriegel G."/>
            <person name="Bunk B."/>
            <person name="Sproer C."/>
            <person name="Streit W.R."/>
            <person name="Rodriguez L.M."/>
            <person name="Overmann J."/>
            <person name="Jimenez D.J."/>
        </authorList>
    </citation>
    <scope>NUCLEOTIDE SEQUENCE</scope>
    <source>
        <strain evidence="2">MAG 7</strain>
    </source>
</reference>
<name>A0AAJ5WYC3_9BACT</name>